<protein>
    <submittedName>
        <fullName evidence="2">DUF3850 domain-containing protein</fullName>
    </submittedName>
</protein>
<comment type="caution">
    <text evidence="2">The sequence shown here is derived from an EMBL/GenBank/DDBJ whole genome shotgun (WGS) entry which is preliminary data.</text>
</comment>
<name>A0ABT4E5Y3_PAEAL</name>
<evidence type="ECO:0000313" key="2">
    <source>
        <dbReference type="EMBL" id="MCY9529152.1"/>
    </source>
</evidence>
<organism evidence="2 3">
    <name type="scientific">Paenibacillus alvei</name>
    <name type="common">Bacillus alvei</name>
    <dbReference type="NCBI Taxonomy" id="44250"/>
    <lineage>
        <taxon>Bacteria</taxon>
        <taxon>Bacillati</taxon>
        <taxon>Bacillota</taxon>
        <taxon>Bacilli</taxon>
        <taxon>Bacillales</taxon>
        <taxon>Paenibacillaceae</taxon>
        <taxon>Paenibacillus</taxon>
    </lineage>
</organism>
<feature type="domain" description="DUF3850" evidence="1">
    <location>
        <begin position="3"/>
        <end position="77"/>
    </location>
</feature>
<dbReference type="InterPro" id="IPR039440">
    <property type="entry name" value="DUF3850"/>
</dbReference>
<gene>
    <name evidence="2" type="ORF">M5X04_07360</name>
</gene>
<dbReference type="EMBL" id="JAMDLY010000008">
    <property type="protein sequence ID" value="MCY9529152.1"/>
    <property type="molecule type" value="Genomic_DNA"/>
</dbReference>
<evidence type="ECO:0000259" key="1">
    <source>
        <dbReference type="Pfam" id="PF12961"/>
    </source>
</evidence>
<dbReference type="Pfam" id="PF12961">
    <property type="entry name" value="DUF3850"/>
    <property type="match status" value="1"/>
</dbReference>
<reference evidence="2 3" key="1">
    <citation type="submission" date="2022-05" db="EMBL/GenBank/DDBJ databases">
        <title>Genome Sequencing of Bee-Associated Microbes.</title>
        <authorList>
            <person name="Dunlap C."/>
        </authorList>
    </citation>
    <scope>NUCLEOTIDE SEQUENCE [LARGE SCALE GENOMIC DNA]</scope>
    <source>
        <strain evidence="2 3">NRRL NRS-750</strain>
    </source>
</reference>
<proteinExistence type="predicted"/>
<accession>A0ABT4E5Y3</accession>
<dbReference type="Proteomes" id="UP001527090">
    <property type="component" value="Unassembled WGS sequence"/>
</dbReference>
<dbReference type="RefSeq" id="WP_268631878.1">
    <property type="nucleotide sequence ID" value="NZ_JAMDLY010000008.1"/>
</dbReference>
<dbReference type="Gene3D" id="2.30.130.30">
    <property type="entry name" value="Hypothetical protein"/>
    <property type="match status" value="1"/>
</dbReference>
<sequence length="158" mass="18273">MLHDKKIKPEYFSQVMAGNMNFIACKNDVECRIGDVLVLREWEPEKQEYTSEVLWCEITHILDDQYFLRDGAVVLGISHLNEFGQLIMPHFDSWPEFIKAIGAMMIREKKMLEVVKGILLVTSKAGAHTEAANIHFRLRTALKEIYGGDVFETERKEK</sequence>
<evidence type="ECO:0000313" key="3">
    <source>
        <dbReference type="Proteomes" id="UP001527090"/>
    </source>
</evidence>
<keyword evidence="3" id="KW-1185">Reference proteome</keyword>